<dbReference type="InterPro" id="IPR039426">
    <property type="entry name" value="TonB-dep_rcpt-like"/>
</dbReference>
<keyword evidence="10" id="KW-0675">Receptor</keyword>
<keyword evidence="3 7" id="KW-1134">Transmembrane beta strand</keyword>
<keyword evidence="6 7" id="KW-0998">Cell outer membrane</keyword>
<dbReference type="InterPro" id="IPR012910">
    <property type="entry name" value="Plug_dom"/>
</dbReference>
<dbReference type="SUPFAM" id="SSF56935">
    <property type="entry name" value="Porins"/>
    <property type="match status" value="1"/>
</dbReference>
<keyword evidence="2 7" id="KW-0813">Transport</keyword>
<dbReference type="EMBL" id="JAMWYS010000053">
    <property type="protein sequence ID" value="MCO4294242.1"/>
    <property type="molecule type" value="Genomic_DNA"/>
</dbReference>
<dbReference type="NCBIfam" id="TIGR04057">
    <property type="entry name" value="SusC_RagA_signa"/>
    <property type="match status" value="1"/>
</dbReference>
<accession>A0A9X2F3T2</accession>
<dbReference type="Pfam" id="PF07715">
    <property type="entry name" value="Plug"/>
    <property type="match status" value="1"/>
</dbReference>
<dbReference type="PROSITE" id="PS52016">
    <property type="entry name" value="TONB_DEPENDENT_REC_3"/>
    <property type="match status" value="1"/>
</dbReference>
<feature type="signal peptide" evidence="8">
    <location>
        <begin position="1"/>
        <end position="24"/>
    </location>
</feature>
<dbReference type="InterPro" id="IPR036942">
    <property type="entry name" value="Beta-barrel_TonB_sf"/>
</dbReference>
<keyword evidence="11" id="KW-1185">Reference proteome</keyword>
<evidence type="ECO:0000313" key="10">
    <source>
        <dbReference type="EMBL" id="MCO4294242.1"/>
    </source>
</evidence>
<reference evidence="10" key="1">
    <citation type="submission" date="2022-06" db="EMBL/GenBank/DDBJ databases">
        <title>Solitalea sp. MAHUQ-68 isolated from rhizospheric soil.</title>
        <authorList>
            <person name="Huq M.A."/>
        </authorList>
    </citation>
    <scope>NUCLEOTIDE SEQUENCE</scope>
    <source>
        <strain evidence="10">MAHUQ-68</strain>
    </source>
</reference>
<gene>
    <name evidence="10" type="ORF">NF867_15380</name>
</gene>
<dbReference type="Gene3D" id="2.40.170.20">
    <property type="entry name" value="TonB-dependent receptor, beta-barrel domain"/>
    <property type="match status" value="1"/>
</dbReference>
<dbReference type="Proteomes" id="UP001155182">
    <property type="component" value="Unassembled WGS sequence"/>
</dbReference>
<evidence type="ECO:0000256" key="1">
    <source>
        <dbReference type="ARBA" id="ARBA00004571"/>
    </source>
</evidence>
<evidence type="ECO:0000256" key="2">
    <source>
        <dbReference type="ARBA" id="ARBA00022448"/>
    </source>
</evidence>
<dbReference type="Pfam" id="PF13715">
    <property type="entry name" value="CarbopepD_reg_2"/>
    <property type="match status" value="1"/>
</dbReference>
<organism evidence="10 11">
    <name type="scientific">Solitalea agri</name>
    <dbReference type="NCBI Taxonomy" id="2953739"/>
    <lineage>
        <taxon>Bacteria</taxon>
        <taxon>Pseudomonadati</taxon>
        <taxon>Bacteroidota</taxon>
        <taxon>Sphingobacteriia</taxon>
        <taxon>Sphingobacteriales</taxon>
        <taxon>Sphingobacteriaceae</taxon>
        <taxon>Solitalea</taxon>
    </lineage>
</organism>
<dbReference type="AlphaFoldDB" id="A0A9X2F3T2"/>
<dbReference type="InterPro" id="IPR023997">
    <property type="entry name" value="TonB-dep_OMP_SusC/RagA_CS"/>
</dbReference>
<evidence type="ECO:0000259" key="9">
    <source>
        <dbReference type="Pfam" id="PF07715"/>
    </source>
</evidence>
<name>A0A9X2F3T2_9SPHI</name>
<comment type="subcellular location">
    <subcellularLocation>
        <location evidence="1 7">Cell outer membrane</location>
        <topology evidence="1 7">Multi-pass membrane protein</topology>
    </subcellularLocation>
</comment>
<keyword evidence="5 7" id="KW-0472">Membrane</keyword>
<keyword evidence="8" id="KW-0732">Signal</keyword>
<dbReference type="RefSeq" id="WP_252589270.1">
    <property type="nucleotide sequence ID" value="NZ_JAMWYS010000053.1"/>
</dbReference>
<protein>
    <submittedName>
        <fullName evidence="10">TonB-dependent receptor</fullName>
    </submittedName>
</protein>
<dbReference type="InterPro" id="IPR008969">
    <property type="entry name" value="CarboxyPept-like_regulatory"/>
</dbReference>
<evidence type="ECO:0000256" key="5">
    <source>
        <dbReference type="ARBA" id="ARBA00023136"/>
    </source>
</evidence>
<feature type="domain" description="TonB-dependent receptor plug" evidence="9">
    <location>
        <begin position="118"/>
        <end position="223"/>
    </location>
</feature>
<comment type="similarity">
    <text evidence="7">Belongs to the TonB-dependent receptor family.</text>
</comment>
<evidence type="ECO:0000256" key="6">
    <source>
        <dbReference type="ARBA" id="ARBA00023237"/>
    </source>
</evidence>
<sequence length="1013" mass="110753">MKRLFTHCLYGVFLCILFAASAFAQNAFTLRGKVTDAKGIGLPAVSVAVKGTTKGTQTDPEGNFSLQVNTGNTLVFTYLGFESKEIVVSTATTLNVQLVETSTALEQVVVVGYGVQKKLDVTGSVAQVKGAEISKQSVPNAVSALQGKVAGVQITNSGVAGTSPQIRIRGLGTAYGDANPLYVVDGAWYNDIGFLNPNDIESMNILKDASSEAIYGIRAANGVVLITTKKGKGDTRIFYNGYVGLQTINNTIKMANASQYATLINELNNATTFPNVNAYGNGTDWMEQVTRTSFTTNQYLTFSGGSEKTTYNYSVGYFSQGGNVEKNQYSRITGRLQNDLLATKWLKVGYNAILESHKSTDVPNDIIYKAVTAAPVVPVYYADGTWGDPADYPVGNVPNNPALQLDVFTQQSKGRRITGSAYAEIYLTKGLTFKSNFGGEYSDVDRRTYNPVYNFNAETNTPIHTQYNQISLLTINQDENQNWVWENTLTYEKTLDQHRFTVLGGISAQRYKNYNVEGSARNVPNNTSGDLYLALGDNDTRTIKDGGALATAQSYFGRINYAYKDTYLLNASLRADGSSKYPSDNRWGYFPSIGVGWVISHEDFMKDVTWVNDLKFRGSWGVVGNSSIQSDISTLTVDQKPEFTAVFGGLPYTGANVTSIVPPTLLWERGEGTDIALEGAFLDNRLTAEIDWYNRTTTRAIFPIPVLTSLGTTSSQVIGNQADIRNRGMEFSLGWKDGNSTGFTYSVNGNLSVNNNKVTKVESGNNPIYAGGDAATGGQLSNRSMVGQPLAQFYGLIVDGVFQTDTEVASSAQPDASPGDFRYRDVDGNGIIDARDRQVLGNPNPKYMYGINTSFAYKAFDLALDFQGVAGVEIYNANKGVRFGSENYSKDFYDHRWHGEGTSNSYPSANVGGGQNYLPNSWYVESGSYFRIRNIQLGYTFPTELTSKWKMQKVRLYINAQNPITFFSYTGFNPEVGTAKDDVGGTPKNLNTGIDRGAYPLYATYNFGLNVTF</sequence>
<comment type="caution">
    <text evidence="10">The sequence shown here is derived from an EMBL/GenBank/DDBJ whole genome shotgun (WGS) entry which is preliminary data.</text>
</comment>
<evidence type="ECO:0000256" key="4">
    <source>
        <dbReference type="ARBA" id="ARBA00022692"/>
    </source>
</evidence>
<evidence type="ECO:0000313" key="11">
    <source>
        <dbReference type="Proteomes" id="UP001155182"/>
    </source>
</evidence>
<evidence type="ECO:0000256" key="7">
    <source>
        <dbReference type="PROSITE-ProRule" id="PRU01360"/>
    </source>
</evidence>
<dbReference type="SUPFAM" id="SSF49464">
    <property type="entry name" value="Carboxypeptidase regulatory domain-like"/>
    <property type="match status" value="1"/>
</dbReference>
<dbReference type="Gene3D" id="2.170.130.10">
    <property type="entry name" value="TonB-dependent receptor, plug domain"/>
    <property type="match status" value="1"/>
</dbReference>
<keyword evidence="4 7" id="KW-0812">Transmembrane</keyword>
<proteinExistence type="inferred from homology"/>
<dbReference type="InterPro" id="IPR037066">
    <property type="entry name" value="Plug_dom_sf"/>
</dbReference>
<dbReference type="Gene3D" id="2.60.40.1120">
    <property type="entry name" value="Carboxypeptidase-like, regulatory domain"/>
    <property type="match status" value="1"/>
</dbReference>
<evidence type="ECO:0000256" key="3">
    <source>
        <dbReference type="ARBA" id="ARBA00022452"/>
    </source>
</evidence>
<dbReference type="InterPro" id="IPR023996">
    <property type="entry name" value="TonB-dep_OMP_SusC/RagA"/>
</dbReference>
<dbReference type="NCBIfam" id="TIGR04056">
    <property type="entry name" value="OMP_RagA_SusC"/>
    <property type="match status" value="1"/>
</dbReference>
<dbReference type="GO" id="GO:0009279">
    <property type="term" value="C:cell outer membrane"/>
    <property type="evidence" value="ECO:0007669"/>
    <property type="project" value="UniProtKB-SubCell"/>
</dbReference>
<feature type="chain" id="PRO_5040774094" evidence="8">
    <location>
        <begin position="25"/>
        <end position="1013"/>
    </location>
</feature>
<evidence type="ECO:0000256" key="8">
    <source>
        <dbReference type="SAM" id="SignalP"/>
    </source>
</evidence>